<reference evidence="2" key="1">
    <citation type="journal article" date="2017" name="Nat. Microbiol.">
        <title>Global analysis of biosynthetic gene clusters reveals vast potential of secondary metabolite production in Penicillium species.</title>
        <authorList>
            <person name="Nielsen J.C."/>
            <person name="Grijseels S."/>
            <person name="Prigent S."/>
            <person name="Ji B."/>
            <person name="Dainat J."/>
            <person name="Nielsen K.F."/>
            <person name="Frisvad J.C."/>
            <person name="Workman M."/>
            <person name="Nielsen J."/>
        </authorList>
    </citation>
    <scope>NUCLEOTIDE SEQUENCE [LARGE SCALE GENOMIC DNA]</scope>
    <source>
        <strain evidence="2">IBT 31811</strain>
    </source>
</reference>
<comment type="caution">
    <text evidence="1">The sequence shown here is derived from an EMBL/GenBank/DDBJ whole genome shotgun (WGS) entry which is preliminary data.</text>
</comment>
<dbReference type="Gene3D" id="1.25.40.20">
    <property type="entry name" value="Ankyrin repeat-containing domain"/>
    <property type="match status" value="1"/>
</dbReference>
<sequence length="178" mass="19537">MDRLLAHGANISAWREDIDATLLFWEANYTAFTNKEKAIELFLSKGTNPLFTNKDGISVLDALTGRNLAEAIVHVLHYFDKMMPSGAKQTLITKVQIKNAESETRNKQAVSSAETETTIADEASTVASAAVIKEIMAQVKRTEAAAQDAGVKCLLSSWYWPRVYPAHEGNERDGSGYG</sequence>
<keyword evidence="2" id="KW-1185">Reference proteome</keyword>
<dbReference type="AlphaFoldDB" id="A0A1V6Q8C3"/>
<accession>A0A1V6Q8C3</accession>
<proteinExistence type="predicted"/>
<dbReference type="Proteomes" id="UP000191672">
    <property type="component" value="Unassembled WGS sequence"/>
</dbReference>
<organism evidence="1 2">
    <name type="scientific">Penicillium antarcticum</name>
    <dbReference type="NCBI Taxonomy" id="416450"/>
    <lineage>
        <taxon>Eukaryota</taxon>
        <taxon>Fungi</taxon>
        <taxon>Dikarya</taxon>
        <taxon>Ascomycota</taxon>
        <taxon>Pezizomycotina</taxon>
        <taxon>Eurotiomycetes</taxon>
        <taxon>Eurotiomycetidae</taxon>
        <taxon>Eurotiales</taxon>
        <taxon>Aspergillaceae</taxon>
        <taxon>Penicillium</taxon>
    </lineage>
</organism>
<dbReference type="EMBL" id="MDYN01000010">
    <property type="protein sequence ID" value="OQD85481.1"/>
    <property type="molecule type" value="Genomic_DNA"/>
</dbReference>
<gene>
    <name evidence="1" type="ORF">PENANT_c010G06005</name>
</gene>
<protein>
    <submittedName>
        <fullName evidence="1">Uncharacterized protein</fullName>
    </submittedName>
</protein>
<evidence type="ECO:0000313" key="2">
    <source>
        <dbReference type="Proteomes" id="UP000191672"/>
    </source>
</evidence>
<evidence type="ECO:0000313" key="1">
    <source>
        <dbReference type="EMBL" id="OQD85481.1"/>
    </source>
</evidence>
<dbReference type="InterPro" id="IPR036770">
    <property type="entry name" value="Ankyrin_rpt-contain_sf"/>
</dbReference>
<name>A0A1V6Q8C3_9EURO</name>